<feature type="domain" description="Mur ligase C-terminal" evidence="19">
    <location>
        <begin position="309"/>
        <end position="424"/>
    </location>
</feature>
<evidence type="ECO:0000256" key="16">
    <source>
        <dbReference type="ARBA" id="ARBA00047493"/>
    </source>
</evidence>
<comment type="similarity">
    <text evidence="4 18">Belongs to the folylpolyglutamate synthase family.</text>
</comment>
<evidence type="ECO:0000256" key="7">
    <source>
        <dbReference type="ARBA" id="ARBA00013025"/>
    </source>
</evidence>
<evidence type="ECO:0000259" key="19">
    <source>
        <dbReference type="Pfam" id="PF02875"/>
    </source>
</evidence>
<evidence type="ECO:0000256" key="6">
    <source>
        <dbReference type="ARBA" id="ARBA00013023"/>
    </source>
</evidence>
<comment type="catalytic activity">
    <reaction evidence="17">
        <text>7,8-dihydropteroate + L-glutamate + ATP = 7,8-dihydrofolate + ADP + phosphate + H(+)</text>
        <dbReference type="Rhea" id="RHEA:23584"/>
        <dbReference type="ChEBI" id="CHEBI:15378"/>
        <dbReference type="ChEBI" id="CHEBI:17839"/>
        <dbReference type="ChEBI" id="CHEBI:29985"/>
        <dbReference type="ChEBI" id="CHEBI:30616"/>
        <dbReference type="ChEBI" id="CHEBI:43474"/>
        <dbReference type="ChEBI" id="CHEBI:57451"/>
        <dbReference type="ChEBI" id="CHEBI:456216"/>
        <dbReference type="EC" id="6.3.2.12"/>
    </reaction>
</comment>
<dbReference type="InterPro" id="IPR018109">
    <property type="entry name" value="Folylpolyglutamate_synth_CS"/>
</dbReference>
<dbReference type="GO" id="GO:0005524">
    <property type="term" value="F:ATP binding"/>
    <property type="evidence" value="ECO:0007669"/>
    <property type="project" value="UniProtKB-KW"/>
</dbReference>
<keyword evidence="9 18" id="KW-0436">Ligase</keyword>
<dbReference type="GO" id="GO:0046872">
    <property type="term" value="F:metal ion binding"/>
    <property type="evidence" value="ECO:0007669"/>
    <property type="project" value="UniProtKB-KW"/>
</dbReference>
<evidence type="ECO:0000256" key="8">
    <source>
        <dbReference type="ARBA" id="ARBA00019357"/>
    </source>
</evidence>
<proteinExistence type="inferred from homology"/>
<dbReference type="PIRSF" id="PIRSF001563">
    <property type="entry name" value="Folylpolyglu_synth"/>
    <property type="match status" value="1"/>
</dbReference>
<dbReference type="NCBIfam" id="TIGR01499">
    <property type="entry name" value="folC"/>
    <property type="match status" value="1"/>
</dbReference>
<keyword evidence="11 18" id="KW-0547">Nucleotide-binding</keyword>
<dbReference type="GO" id="GO:0008841">
    <property type="term" value="F:dihydrofolate synthase activity"/>
    <property type="evidence" value="ECO:0007669"/>
    <property type="project" value="UniProtKB-EC"/>
</dbReference>
<evidence type="ECO:0000256" key="2">
    <source>
        <dbReference type="ARBA" id="ARBA00004799"/>
    </source>
</evidence>
<evidence type="ECO:0000256" key="3">
    <source>
        <dbReference type="ARBA" id="ARBA00005150"/>
    </source>
</evidence>
<evidence type="ECO:0000259" key="20">
    <source>
        <dbReference type="Pfam" id="PF08245"/>
    </source>
</evidence>
<evidence type="ECO:0000256" key="4">
    <source>
        <dbReference type="ARBA" id="ARBA00008276"/>
    </source>
</evidence>
<dbReference type="SUPFAM" id="SSF53244">
    <property type="entry name" value="MurD-like peptide ligases, peptide-binding domain"/>
    <property type="match status" value="1"/>
</dbReference>
<evidence type="ECO:0000256" key="10">
    <source>
        <dbReference type="ARBA" id="ARBA00022723"/>
    </source>
</evidence>
<dbReference type="Pfam" id="PF02875">
    <property type="entry name" value="Mur_ligase_C"/>
    <property type="match status" value="1"/>
</dbReference>
<dbReference type="GO" id="GO:0004326">
    <property type="term" value="F:tetrahydrofolylpolyglutamate synthase activity"/>
    <property type="evidence" value="ECO:0007669"/>
    <property type="project" value="UniProtKB-EC"/>
</dbReference>
<dbReference type="EMBL" id="CP022521">
    <property type="protein sequence ID" value="ASO19169.1"/>
    <property type="molecule type" value="Genomic_DNA"/>
</dbReference>
<dbReference type="AlphaFoldDB" id="A0A221W080"/>
<dbReference type="GO" id="GO:0046656">
    <property type="term" value="P:folic acid biosynthetic process"/>
    <property type="evidence" value="ECO:0007669"/>
    <property type="project" value="UniProtKB-KW"/>
</dbReference>
<organism evidence="21 22">
    <name type="scientific">Actinoalloteichus hoggarensis</name>
    <dbReference type="NCBI Taxonomy" id="1470176"/>
    <lineage>
        <taxon>Bacteria</taxon>
        <taxon>Bacillati</taxon>
        <taxon>Actinomycetota</taxon>
        <taxon>Actinomycetes</taxon>
        <taxon>Pseudonocardiales</taxon>
        <taxon>Pseudonocardiaceae</taxon>
        <taxon>Actinoalloteichus</taxon>
    </lineage>
</organism>
<keyword evidence="10" id="KW-0479">Metal-binding</keyword>
<comment type="pathway">
    <text evidence="3">Cofactor biosynthesis; tetrahydrofolylpolyglutamate biosynthesis.</text>
</comment>
<evidence type="ECO:0000256" key="11">
    <source>
        <dbReference type="ARBA" id="ARBA00022741"/>
    </source>
</evidence>
<comment type="cofactor">
    <cofactor evidence="1">
        <name>Mg(2+)</name>
        <dbReference type="ChEBI" id="CHEBI:18420"/>
    </cofactor>
</comment>
<dbReference type="Gene3D" id="3.40.1190.10">
    <property type="entry name" value="Mur-like, catalytic domain"/>
    <property type="match status" value="1"/>
</dbReference>
<keyword evidence="22" id="KW-1185">Reference proteome</keyword>
<protein>
    <recommendedName>
        <fullName evidence="8">Dihydrofolate synthase/folylpolyglutamate synthase</fullName>
        <ecNumber evidence="6">6.3.2.12</ecNumber>
        <ecNumber evidence="7">6.3.2.17</ecNumber>
    </recommendedName>
    <alternativeName>
        <fullName evidence="15">Tetrahydrofolylpolyglutamate synthase</fullName>
    </alternativeName>
</protein>
<dbReference type="RefSeq" id="WP_093940721.1">
    <property type="nucleotide sequence ID" value="NZ_CP022521.1"/>
</dbReference>
<evidence type="ECO:0000256" key="15">
    <source>
        <dbReference type="ARBA" id="ARBA00030592"/>
    </source>
</evidence>
<evidence type="ECO:0000256" key="5">
    <source>
        <dbReference type="ARBA" id="ARBA00011245"/>
    </source>
</evidence>
<accession>A0A221W080</accession>
<dbReference type="InterPro" id="IPR036565">
    <property type="entry name" value="Mur-like_cat_sf"/>
</dbReference>
<evidence type="ECO:0000256" key="17">
    <source>
        <dbReference type="ARBA" id="ARBA00049161"/>
    </source>
</evidence>
<dbReference type="SUPFAM" id="SSF53623">
    <property type="entry name" value="MurD-like peptide ligases, catalytic domain"/>
    <property type="match status" value="1"/>
</dbReference>
<dbReference type="PROSITE" id="PS01012">
    <property type="entry name" value="FOLYLPOLYGLU_SYNT_2"/>
    <property type="match status" value="1"/>
</dbReference>
<evidence type="ECO:0000256" key="12">
    <source>
        <dbReference type="ARBA" id="ARBA00022840"/>
    </source>
</evidence>
<dbReference type="Proteomes" id="UP000204221">
    <property type="component" value="Chromosome"/>
</dbReference>
<dbReference type="InterPro" id="IPR013221">
    <property type="entry name" value="Mur_ligase_cen"/>
</dbReference>
<evidence type="ECO:0000313" key="21">
    <source>
        <dbReference type="EMBL" id="ASO19169.1"/>
    </source>
</evidence>
<dbReference type="InterPro" id="IPR001645">
    <property type="entry name" value="Folylpolyglutamate_synth"/>
</dbReference>
<sequence length="455" mass="47756">MSSAEPDGLQPLREVEEELDTRWQESTVAPSLDRIAVLTDLLGSPQHAYPVVHVGGTNGKSSTVRMIDALFGRIGLRTGRFTSPHLQSVTERIAVDGTPITPDRYVEVYRDIEPYVSMVDGRGDIRMTKFEVLAGMAFAAFADAPVEAAVIEVGLGGGWDATNVVDGRVNVVTPIALDHVEYLGSDILGIAKEKAGIIKPDSTAVLAAQAPEVARVLLEHCIEVGATVAREDSEFGVLERSVAVGGQLLRLQGLGGVYEDVFLPLHGAHQARNAAVALASVEAFFGAGQDRMLDIEVIREGFAAVRSPGRIEPVGSAPTVLVDAAHNPHGAAALRAAIAAEFAFDRLVGVVSVLGDKDAAGILTALEPVVDHFVITQNSSPRALTAEALGELAVDLFGEAKVTVTPALGEALETALRMSAETDDPDEPAAGRGVVATGSVVTAGEARAFFGRRPE</sequence>
<evidence type="ECO:0000256" key="9">
    <source>
        <dbReference type="ARBA" id="ARBA00022598"/>
    </source>
</evidence>
<keyword evidence="14" id="KW-0289">Folate biosynthesis</keyword>
<evidence type="ECO:0000256" key="14">
    <source>
        <dbReference type="ARBA" id="ARBA00022909"/>
    </source>
</evidence>
<evidence type="ECO:0000256" key="13">
    <source>
        <dbReference type="ARBA" id="ARBA00022842"/>
    </source>
</evidence>
<reference evidence="21 22" key="1">
    <citation type="submission" date="2017-07" db="EMBL/GenBank/DDBJ databases">
        <title>Complete genome sequence of Actinoalloteichus hoggarensis DSM 45943, type strain of Actinoalloteichus hoggarensis.</title>
        <authorList>
            <person name="Ruckert C."/>
            <person name="Nouioui I."/>
            <person name="Willmese J."/>
            <person name="van Wezel G."/>
            <person name="Klenk H.-P."/>
            <person name="Kalinowski J."/>
            <person name="Zotchev S.B."/>
        </authorList>
    </citation>
    <scope>NUCLEOTIDE SEQUENCE [LARGE SCALE GENOMIC DNA]</scope>
    <source>
        <strain evidence="21 22">DSM 45943</strain>
    </source>
</reference>
<dbReference type="KEGG" id="ahg:AHOG_07620"/>
<gene>
    <name evidence="21" type="primary">fgs</name>
    <name evidence="21" type="ORF">AHOG_07620</name>
</gene>
<dbReference type="PANTHER" id="PTHR11136:SF0">
    <property type="entry name" value="DIHYDROFOLATE SYNTHETASE-RELATED"/>
    <property type="match status" value="1"/>
</dbReference>
<dbReference type="OrthoDB" id="9809356at2"/>
<dbReference type="EC" id="6.3.2.17" evidence="7"/>
<dbReference type="NCBIfam" id="NF047860">
    <property type="entry name" value="Tet-DihydfolSynFolCMyb"/>
    <property type="match status" value="1"/>
</dbReference>
<comment type="catalytic activity">
    <reaction evidence="16">
        <text>(6S)-5,6,7,8-tetrahydrofolyl-(gamma-L-Glu)(n) + L-glutamate + ATP = (6S)-5,6,7,8-tetrahydrofolyl-(gamma-L-Glu)(n+1) + ADP + phosphate + H(+)</text>
        <dbReference type="Rhea" id="RHEA:10580"/>
        <dbReference type="Rhea" id="RHEA-COMP:14738"/>
        <dbReference type="Rhea" id="RHEA-COMP:14740"/>
        <dbReference type="ChEBI" id="CHEBI:15378"/>
        <dbReference type="ChEBI" id="CHEBI:29985"/>
        <dbReference type="ChEBI" id="CHEBI:30616"/>
        <dbReference type="ChEBI" id="CHEBI:43474"/>
        <dbReference type="ChEBI" id="CHEBI:141005"/>
        <dbReference type="ChEBI" id="CHEBI:456216"/>
        <dbReference type="EC" id="6.3.2.17"/>
    </reaction>
</comment>
<dbReference type="EC" id="6.3.2.12" evidence="6"/>
<keyword evidence="13" id="KW-0460">Magnesium</keyword>
<dbReference type="Pfam" id="PF08245">
    <property type="entry name" value="Mur_ligase_M"/>
    <property type="match status" value="1"/>
</dbReference>
<feature type="domain" description="Mur ligase central" evidence="20">
    <location>
        <begin position="54"/>
        <end position="280"/>
    </location>
</feature>
<comment type="pathway">
    <text evidence="2">Cofactor biosynthesis; tetrahydrofolate biosynthesis; 7,8-dihydrofolate from 2-amino-4-hydroxy-6-hydroxymethyl-7,8-dihydropteridine diphosphate and 4-aminobenzoate: step 2/2.</text>
</comment>
<evidence type="ECO:0000256" key="18">
    <source>
        <dbReference type="PIRNR" id="PIRNR001563"/>
    </source>
</evidence>
<dbReference type="FunFam" id="3.40.1190.10:FF:000004">
    <property type="entry name" value="Dihydrofolate synthase/folylpolyglutamate synthase"/>
    <property type="match status" value="1"/>
</dbReference>
<dbReference type="Gene3D" id="3.90.190.20">
    <property type="entry name" value="Mur ligase, C-terminal domain"/>
    <property type="match status" value="1"/>
</dbReference>
<dbReference type="InterPro" id="IPR036615">
    <property type="entry name" value="Mur_ligase_C_dom_sf"/>
</dbReference>
<evidence type="ECO:0000256" key="1">
    <source>
        <dbReference type="ARBA" id="ARBA00001946"/>
    </source>
</evidence>
<keyword evidence="12 18" id="KW-0067">ATP-binding</keyword>
<comment type="subunit">
    <text evidence="5">Monomer.</text>
</comment>
<name>A0A221W080_9PSEU</name>
<dbReference type="PANTHER" id="PTHR11136">
    <property type="entry name" value="FOLYLPOLYGLUTAMATE SYNTHASE-RELATED"/>
    <property type="match status" value="1"/>
</dbReference>
<dbReference type="GO" id="GO:0005737">
    <property type="term" value="C:cytoplasm"/>
    <property type="evidence" value="ECO:0007669"/>
    <property type="project" value="TreeGrafter"/>
</dbReference>
<evidence type="ECO:0000313" key="22">
    <source>
        <dbReference type="Proteomes" id="UP000204221"/>
    </source>
</evidence>
<dbReference type="InterPro" id="IPR004101">
    <property type="entry name" value="Mur_ligase_C"/>
</dbReference>